<feature type="domain" description="SP-RING-type" evidence="6">
    <location>
        <begin position="928"/>
        <end position="1018"/>
    </location>
</feature>
<gene>
    <name evidence="7" type="ORF">N7452_004809</name>
</gene>
<dbReference type="PROSITE" id="PS51044">
    <property type="entry name" value="ZF_SP_RING"/>
    <property type="match status" value="1"/>
</dbReference>
<evidence type="ECO:0000313" key="8">
    <source>
        <dbReference type="Proteomes" id="UP001147695"/>
    </source>
</evidence>
<dbReference type="Proteomes" id="UP001147695">
    <property type="component" value="Unassembled WGS sequence"/>
</dbReference>
<keyword evidence="2 4" id="KW-0863">Zinc-finger</keyword>
<feature type="compositionally biased region" description="Low complexity" evidence="5">
    <location>
        <begin position="668"/>
        <end position="688"/>
    </location>
</feature>
<feature type="region of interest" description="Disordered" evidence="5">
    <location>
        <begin position="1041"/>
        <end position="1100"/>
    </location>
</feature>
<organism evidence="7 8">
    <name type="scientific">Penicillium brevicompactum</name>
    <dbReference type="NCBI Taxonomy" id="5074"/>
    <lineage>
        <taxon>Eukaryota</taxon>
        <taxon>Fungi</taxon>
        <taxon>Dikarya</taxon>
        <taxon>Ascomycota</taxon>
        <taxon>Pezizomycotina</taxon>
        <taxon>Eurotiomycetes</taxon>
        <taxon>Eurotiomycetidae</taxon>
        <taxon>Eurotiales</taxon>
        <taxon>Aspergillaceae</taxon>
        <taxon>Penicillium</taxon>
    </lineage>
</organism>
<keyword evidence="1" id="KW-0479">Metal-binding</keyword>
<dbReference type="GO" id="GO:0016925">
    <property type="term" value="P:protein sumoylation"/>
    <property type="evidence" value="ECO:0007669"/>
    <property type="project" value="TreeGrafter"/>
</dbReference>
<keyword evidence="3" id="KW-0862">Zinc</keyword>
<feature type="compositionally biased region" description="Low complexity" evidence="5">
    <location>
        <begin position="617"/>
        <end position="627"/>
    </location>
</feature>
<sequence>MSRLHDIGESNSTANLFLGGLRRNWMENNRPGPSASNLPSVSAKDSVLMTPITPSETPQLSRGLAVAPDAPPANIPSPANTIPSPAPSTCLPSPVNADCLPSGPRPVEGNHETMAVRPSHGAQGAQQAQQAVWNSRAGGARTQSVAQATHAQAGQAGQAAQITQATTEVRSAPRMQMGRLPVTPPISENTWAQWSVMLDQMVADFQSNGVMQSAENGEVNVVKPRIDLMRSAIEQRDSFYVVLHQIYCLHTLDPTSVKGHGIEVLSYLLEDNNKMHFSATFRFANFPDSQARLAIHPWYTDILKNISGFLECLAEKWFRFWKSANHPPLVTDLNYHFTLSSPTMMSVMFLCIARHLHEEKFVEQLQILFSRDWTEKNQCWVNQSPSETVQALDQSLIREYFKFPRLSPVSSQAASPNRPAETHQIPAASNSTATLVSGATRTSSSASPAPVEHPVPSPQTQMPVHPGSVSGPHHQFGTNHPAQNGEGSNMRQVPQRAPGPPVVYNYPQGQRANVQNFRTQSPQSPLVQSPQMQGPHILYNTAQVPMSMPMYIQALHHGQIHPSQALQMGYCQGPHFGTFSSPQYAPNPTHHTNSPAHSPAAYPFTFTSNQHPPHLRTQSPLSASTPTTPVPPPGQTVSQLPRRPSNQRASVSHHPTTLPPRPPNLAYAAPASHQVHPPHQPHQLHSSHPPSPAPNFLNTPMFPSPGYRAPITVNGDPRRLGLHLANLRDPMKKMVKLGPDGQLVDTELFAYFGAFLVLPQHIDVDEPSYTWKFNLSNHDLGKFPQIAAAEAMRSAVWTFKPRCRTVRLRCISHPGNPDSFDSAMWPTSATTWPSVFYITVNGKELHVRRKVQHMKDLPLDITQHLKEGENSIRIDLLLASDECKKSKYFFGVEVMEVSSFEDVVTLVQAIPAAESRAAIQKRLAPRDDDDDLAVVTDNLTIGLVDPFMARIFNVPARSKNCDHTECFDRDTFIDTRKSVPGPSPMIEEWRCPICKADARPQLLVVDGFLAEVHEELTRTNRLNGAQAIQIKADGTWTVKLKSDETSTETQNRASASKASLKRKASDTAIPEHPATRTKQEPRNQQSPPASSRSNEVIELD</sequence>
<feature type="compositionally biased region" description="Polar residues" evidence="5">
    <location>
        <begin position="1082"/>
        <end position="1094"/>
    </location>
</feature>
<dbReference type="GO" id="GO:0061665">
    <property type="term" value="F:SUMO ligase activity"/>
    <property type="evidence" value="ECO:0007669"/>
    <property type="project" value="TreeGrafter"/>
</dbReference>
<accession>A0A9W9QHN9</accession>
<dbReference type="Pfam" id="PF02891">
    <property type="entry name" value="zf-MIZ"/>
    <property type="match status" value="1"/>
</dbReference>
<dbReference type="InterPro" id="IPR013083">
    <property type="entry name" value="Znf_RING/FYVE/PHD"/>
</dbReference>
<evidence type="ECO:0000256" key="4">
    <source>
        <dbReference type="PROSITE-ProRule" id="PRU00452"/>
    </source>
</evidence>
<feature type="compositionally biased region" description="Low complexity" evidence="5">
    <location>
        <begin position="121"/>
        <end position="131"/>
    </location>
</feature>
<reference evidence="7" key="1">
    <citation type="submission" date="2022-12" db="EMBL/GenBank/DDBJ databases">
        <authorList>
            <person name="Petersen C."/>
        </authorList>
    </citation>
    <scope>NUCLEOTIDE SEQUENCE</scope>
    <source>
        <strain evidence="7">IBT 35673</strain>
    </source>
</reference>
<feature type="compositionally biased region" description="Polar residues" evidence="5">
    <location>
        <begin position="581"/>
        <end position="596"/>
    </location>
</feature>
<evidence type="ECO:0000256" key="1">
    <source>
        <dbReference type="ARBA" id="ARBA00022723"/>
    </source>
</evidence>
<feature type="region of interest" description="Disordered" evidence="5">
    <location>
        <begin position="408"/>
        <end position="503"/>
    </location>
</feature>
<feature type="region of interest" description="Disordered" evidence="5">
    <location>
        <begin position="581"/>
        <end position="694"/>
    </location>
</feature>
<dbReference type="PANTHER" id="PTHR10782">
    <property type="entry name" value="ZINC FINGER MIZ DOMAIN-CONTAINING PROTEIN"/>
    <property type="match status" value="1"/>
</dbReference>
<reference evidence="7" key="2">
    <citation type="journal article" date="2023" name="IMA Fungus">
        <title>Comparative genomic study of the Penicillium genus elucidates a diverse pangenome and 15 lateral gene transfer events.</title>
        <authorList>
            <person name="Petersen C."/>
            <person name="Sorensen T."/>
            <person name="Nielsen M.R."/>
            <person name="Sondergaard T.E."/>
            <person name="Sorensen J.L."/>
            <person name="Fitzpatrick D.A."/>
            <person name="Frisvad J.C."/>
            <person name="Nielsen K.L."/>
        </authorList>
    </citation>
    <scope>NUCLEOTIDE SEQUENCE</scope>
    <source>
        <strain evidence="7">IBT 35673</strain>
    </source>
</reference>
<evidence type="ECO:0000256" key="5">
    <source>
        <dbReference type="SAM" id="MobiDB-lite"/>
    </source>
</evidence>
<feature type="region of interest" description="Disordered" evidence="5">
    <location>
        <begin position="51"/>
        <end position="169"/>
    </location>
</feature>
<evidence type="ECO:0000313" key="7">
    <source>
        <dbReference type="EMBL" id="KAJ5338081.1"/>
    </source>
</evidence>
<proteinExistence type="predicted"/>
<feature type="compositionally biased region" description="Polar residues" evidence="5">
    <location>
        <begin position="644"/>
        <end position="655"/>
    </location>
</feature>
<evidence type="ECO:0000256" key="2">
    <source>
        <dbReference type="ARBA" id="ARBA00022771"/>
    </source>
</evidence>
<name>A0A9W9QHN9_PENBR</name>
<dbReference type="Gene3D" id="3.30.40.10">
    <property type="entry name" value="Zinc/RING finger domain, C3HC4 (zinc finger)"/>
    <property type="match status" value="1"/>
</dbReference>
<evidence type="ECO:0000256" key="3">
    <source>
        <dbReference type="ARBA" id="ARBA00022833"/>
    </source>
</evidence>
<protein>
    <submittedName>
        <fullName evidence="7">Zinc finger MIZ-type</fullName>
    </submittedName>
</protein>
<dbReference type="PANTHER" id="PTHR10782:SF4">
    <property type="entry name" value="TONALLI, ISOFORM E"/>
    <property type="match status" value="1"/>
</dbReference>
<dbReference type="EMBL" id="JAPZBQ010000003">
    <property type="protein sequence ID" value="KAJ5338081.1"/>
    <property type="molecule type" value="Genomic_DNA"/>
</dbReference>
<dbReference type="AlphaFoldDB" id="A0A9W9QHN9"/>
<evidence type="ECO:0000259" key="6">
    <source>
        <dbReference type="PROSITE" id="PS51044"/>
    </source>
</evidence>
<dbReference type="GO" id="GO:0000785">
    <property type="term" value="C:chromatin"/>
    <property type="evidence" value="ECO:0007669"/>
    <property type="project" value="TreeGrafter"/>
</dbReference>
<feature type="compositionally biased region" description="Polar residues" evidence="5">
    <location>
        <begin position="427"/>
        <end position="442"/>
    </location>
</feature>
<feature type="compositionally biased region" description="Low complexity" evidence="5">
    <location>
        <begin position="146"/>
        <end position="167"/>
    </location>
</feature>
<comment type="caution">
    <text evidence="7">The sequence shown here is derived from an EMBL/GenBank/DDBJ whole genome shotgun (WGS) entry which is preliminary data.</text>
</comment>
<dbReference type="InterPro" id="IPR004181">
    <property type="entry name" value="Znf_MIZ"/>
</dbReference>
<feature type="compositionally biased region" description="Polar residues" evidence="5">
    <location>
        <begin position="476"/>
        <end position="492"/>
    </location>
</feature>
<dbReference type="GO" id="GO:0008270">
    <property type="term" value="F:zinc ion binding"/>
    <property type="evidence" value="ECO:0007669"/>
    <property type="project" value="UniProtKB-KW"/>
</dbReference>